<name>A0A428SW64_9HYPO</name>
<gene>
    <name evidence="3" type="ORF">CDV31_014469</name>
</gene>
<accession>A0A428SW64</accession>
<organism evidence="3 4">
    <name type="scientific">Fusarium ambrosium</name>
    <dbReference type="NCBI Taxonomy" id="131363"/>
    <lineage>
        <taxon>Eukaryota</taxon>
        <taxon>Fungi</taxon>
        <taxon>Dikarya</taxon>
        <taxon>Ascomycota</taxon>
        <taxon>Pezizomycotina</taxon>
        <taxon>Sordariomycetes</taxon>
        <taxon>Hypocreomycetidae</taxon>
        <taxon>Hypocreales</taxon>
        <taxon>Nectriaceae</taxon>
        <taxon>Fusarium</taxon>
        <taxon>Fusarium solani species complex</taxon>
    </lineage>
</organism>
<proteinExistence type="predicted"/>
<dbReference type="InterPro" id="IPR058525">
    <property type="entry name" value="DUF8212"/>
</dbReference>
<evidence type="ECO:0000259" key="2">
    <source>
        <dbReference type="Pfam" id="PF26640"/>
    </source>
</evidence>
<evidence type="ECO:0000313" key="3">
    <source>
        <dbReference type="EMBL" id="RSL94055.1"/>
    </source>
</evidence>
<dbReference type="Proteomes" id="UP000288429">
    <property type="component" value="Unassembled WGS sequence"/>
</dbReference>
<evidence type="ECO:0000259" key="1">
    <source>
        <dbReference type="Pfam" id="PF06985"/>
    </source>
</evidence>
<keyword evidence="4" id="KW-1185">Reference proteome</keyword>
<dbReference type="Pfam" id="PF26640">
    <property type="entry name" value="DUF8212"/>
    <property type="match status" value="1"/>
</dbReference>
<sequence>MWLINTTTIELERADAEVLESTPYAILSHTWGDEEVTFDDMMQPDIAKEGRGYTKIMKTCQLARQRGLAYAWVDTCCVDKRSSAELAEAINSMFRWYQCSTVCLAHLQDLVPHSGTGDDSLTGLSSCRWFTRGWTLQELIAPKNLEFYDSEWHYRGTKASLRYQISDITGIEVAVLKNNDYLEDMPIAKRMSWAASRSTTRVEDLAYCLLGIFDVNMPMMYGEGTKAFTRLQEEIVKETTDLSVFAWKAQKKKGTSSQYFRGILAQSPAEFAHCRKLRRAPNIRHGYVFTMTNRGLRLETFLGKSHDVDYILNLDCIIPDDSGGEQRVGVFLSKTADGYVRTRPAELFKTQDTGLWAGARHQVFIRKRVTPFTSWSLESLLETNVEFKFNFSPGFQLHSFSAKPADLWDSHRQSFITDNSERFAGFVDFQIYEPVNKFTSSHIFVVCGLMAKPGAPSGDYLKPWMGIYDSLDQANSKEIVDCISGYYGSYGEEFYLQQLRGSALKNHSHLPHQVSVPCSNPTGRLHVYVEAPQGHRIGDIVYTISVNVVNK</sequence>
<dbReference type="PANTHER" id="PTHR10622:SF12">
    <property type="entry name" value="HET DOMAIN-CONTAINING PROTEIN"/>
    <property type="match status" value="1"/>
</dbReference>
<dbReference type="AlphaFoldDB" id="A0A428SW64"/>
<protein>
    <submittedName>
        <fullName evidence="3">Uncharacterized protein</fullName>
    </submittedName>
</protein>
<dbReference type="InterPro" id="IPR010730">
    <property type="entry name" value="HET"/>
</dbReference>
<feature type="domain" description="Heterokaryon incompatibility" evidence="1">
    <location>
        <begin position="24"/>
        <end position="114"/>
    </location>
</feature>
<evidence type="ECO:0000313" key="4">
    <source>
        <dbReference type="Proteomes" id="UP000288429"/>
    </source>
</evidence>
<dbReference type="PANTHER" id="PTHR10622">
    <property type="entry name" value="HET DOMAIN-CONTAINING PROTEIN"/>
    <property type="match status" value="1"/>
</dbReference>
<comment type="caution">
    <text evidence="3">The sequence shown here is derived from an EMBL/GenBank/DDBJ whole genome shotgun (WGS) entry which is preliminary data.</text>
</comment>
<dbReference type="EMBL" id="NIZV01000329">
    <property type="protein sequence ID" value="RSL94055.1"/>
    <property type="molecule type" value="Genomic_DNA"/>
</dbReference>
<reference evidence="3 4" key="1">
    <citation type="submission" date="2017-06" db="EMBL/GenBank/DDBJ databases">
        <title>Cmopartive genomic analysis of Ambrosia Fusariam Clade fungi.</title>
        <authorList>
            <person name="Stajich J.E."/>
            <person name="Carrillo J."/>
            <person name="Kijimoto T."/>
            <person name="Eskalen A."/>
            <person name="O'Donnell K."/>
            <person name="Kasson M."/>
        </authorList>
    </citation>
    <scope>NUCLEOTIDE SEQUENCE [LARGE SCALE GENOMIC DNA]</scope>
    <source>
        <strain evidence="3 4">NRRL 20438</strain>
    </source>
</reference>
<dbReference type="Pfam" id="PF06985">
    <property type="entry name" value="HET"/>
    <property type="match status" value="1"/>
</dbReference>
<feature type="domain" description="DUF8212" evidence="2">
    <location>
        <begin position="226"/>
        <end position="256"/>
    </location>
</feature>